<organism evidence="2 3">
    <name type="scientific">Pleurodeles waltl</name>
    <name type="common">Iberian ribbed newt</name>
    <dbReference type="NCBI Taxonomy" id="8319"/>
    <lineage>
        <taxon>Eukaryota</taxon>
        <taxon>Metazoa</taxon>
        <taxon>Chordata</taxon>
        <taxon>Craniata</taxon>
        <taxon>Vertebrata</taxon>
        <taxon>Euteleostomi</taxon>
        <taxon>Amphibia</taxon>
        <taxon>Batrachia</taxon>
        <taxon>Caudata</taxon>
        <taxon>Salamandroidea</taxon>
        <taxon>Salamandridae</taxon>
        <taxon>Pleurodelinae</taxon>
        <taxon>Pleurodeles</taxon>
    </lineage>
</organism>
<keyword evidence="3" id="KW-1185">Reference proteome</keyword>
<dbReference type="EMBL" id="JANPWB010000005">
    <property type="protein sequence ID" value="KAJ1185244.1"/>
    <property type="molecule type" value="Genomic_DNA"/>
</dbReference>
<evidence type="ECO:0000313" key="3">
    <source>
        <dbReference type="Proteomes" id="UP001066276"/>
    </source>
</evidence>
<dbReference type="AlphaFoldDB" id="A0AAV7UB59"/>
<dbReference type="Proteomes" id="UP001066276">
    <property type="component" value="Chromosome 3_1"/>
</dbReference>
<protein>
    <submittedName>
        <fullName evidence="2">Uncharacterized protein</fullName>
    </submittedName>
</protein>
<sequence>MITATRGQETVTINISFLKKMPFSDFPVTGEDPRKSSCGSDPGDSVGQDDDVIGTCSVTEGALSGGSISWGMQSPDGHLNVEPDTHRSVPVSPDMQDSNGCLILEPVTHRPVPAGPAASSHGDGPYSLRPAQNVLPG</sequence>
<evidence type="ECO:0000313" key="2">
    <source>
        <dbReference type="EMBL" id="KAJ1185244.1"/>
    </source>
</evidence>
<proteinExistence type="predicted"/>
<feature type="region of interest" description="Disordered" evidence="1">
    <location>
        <begin position="65"/>
        <end position="137"/>
    </location>
</feature>
<gene>
    <name evidence="2" type="ORF">NDU88_002038</name>
</gene>
<comment type="caution">
    <text evidence="2">The sequence shown here is derived from an EMBL/GenBank/DDBJ whole genome shotgun (WGS) entry which is preliminary data.</text>
</comment>
<accession>A0AAV7UB59</accession>
<reference evidence="2" key="1">
    <citation type="journal article" date="2022" name="bioRxiv">
        <title>Sequencing and chromosome-scale assembly of the giantPleurodeles waltlgenome.</title>
        <authorList>
            <person name="Brown T."/>
            <person name="Elewa A."/>
            <person name="Iarovenko S."/>
            <person name="Subramanian E."/>
            <person name="Araus A.J."/>
            <person name="Petzold A."/>
            <person name="Susuki M."/>
            <person name="Suzuki K.-i.T."/>
            <person name="Hayashi T."/>
            <person name="Toyoda A."/>
            <person name="Oliveira C."/>
            <person name="Osipova E."/>
            <person name="Leigh N.D."/>
            <person name="Simon A."/>
            <person name="Yun M.H."/>
        </authorList>
    </citation>
    <scope>NUCLEOTIDE SEQUENCE</scope>
    <source>
        <strain evidence="2">20211129_DDA</strain>
        <tissue evidence="2">Liver</tissue>
    </source>
</reference>
<evidence type="ECO:0000256" key="1">
    <source>
        <dbReference type="SAM" id="MobiDB-lite"/>
    </source>
</evidence>
<name>A0AAV7UB59_PLEWA</name>
<feature type="region of interest" description="Disordered" evidence="1">
    <location>
        <begin position="24"/>
        <end position="51"/>
    </location>
</feature>